<feature type="domain" description="Carrier" evidence="3">
    <location>
        <begin position="563"/>
        <end position="641"/>
    </location>
</feature>
<dbReference type="PANTHER" id="PTHR24096">
    <property type="entry name" value="LONG-CHAIN-FATTY-ACID--COA LIGASE"/>
    <property type="match status" value="1"/>
</dbReference>
<dbReference type="VEuPathDB" id="FungiDB:BO71DRAFT_337791"/>
<sequence length="912" mass="100275">MSFRNLQHLLEVAAQGGRGHIICYPLGSTHNPSSFSYGQLLQEAQRASWTLRARNPAGLSPGAAVLLHFTDHWDHIVWFWAVLLAGCVPVISTALSNNDSLRTAHLAHLARTLHDPLCLTRTRLAPEFSRQDAIRPLAVEALDVAKAVPLDRIEANSGLSDTALILLTSGSTGHAKAVCLSHGQILAAITGKMTVAPLPGKCFMNWISLDHVAGIIEIHLLAMLARGDQVHAPGSDILTTPTRFLDLIHTHRVARTFAPNFFLGKIRATLQEMSNGSAPWDLSCLYCINSGGEANVTRTCEEVAAQLVRYGAPQNVIAPGFGMTETCAGAIFNTTFPEYDREQQLELASLGVCMPGIQMRITDGSPENVCVATGETGNLEVTGPAVFRGYFNNPTVTAECFTTDGWFKTGDRGFVDRKGYLNLMGRAKDTLIVNGVKYDPHSIELALDEARIPGLAPSFNCCFSSLPAGAETEEICVVYLPTYPADDLPARVETTDAIANVMMMSVGVRPRVIPLDRVLLQKSALGKLSRARIKASYEKGEYNTHRDLNDEMVKNHRRLTREPPGDELEKLILAVFVQSLGLDEDIGVQTPIFDFGITSIELIKLKKDLEQRLALPKEIPIATLLMNQTVRALSEAMRELQGPHVYSPTPLWLVHPGVGEVLVFLNLANLIKDRAVYALRARGFNEEEEPFASIDEAVRTYHAAIKQKQPEGPYAIAGYSYGSMLAFEVGKVLECQGDTVGFIGSFNLPPHIKSRMRQLDFKECLLHLAYFLDLMTEDHARDLATQLQGASQEHALEVVMAHADPVRAAELALSQEALLKWAGLAFGLQSMAVEYEPSGSIASLDCFYCIPLAVVASSKKQWREEHLSKWTDFTRSEPRFHSVGGAHYTMLSPEHVFDFQKTLRHALENRGL</sequence>
<dbReference type="PROSITE" id="PS00455">
    <property type="entry name" value="AMP_BINDING"/>
    <property type="match status" value="1"/>
</dbReference>
<dbReference type="InterPro" id="IPR036736">
    <property type="entry name" value="ACP-like_sf"/>
</dbReference>
<dbReference type="PROSITE" id="PS50075">
    <property type="entry name" value="CARRIER"/>
    <property type="match status" value="1"/>
</dbReference>
<dbReference type="EMBL" id="KZ826057">
    <property type="protein sequence ID" value="PYH88927.1"/>
    <property type="molecule type" value="Genomic_DNA"/>
</dbReference>
<evidence type="ECO:0000313" key="5">
    <source>
        <dbReference type="Proteomes" id="UP000247810"/>
    </source>
</evidence>
<dbReference type="InterPro" id="IPR020845">
    <property type="entry name" value="AMP-binding_CS"/>
</dbReference>
<dbReference type="Pfam" id="PF00975">
    <property type="entry name" value="Thioesterase"/>
    <property type="match status" value="1"/>
</dbReference>
<proteinExistence type="predicted"/>
<reference evidence="4 5" key="1">
    <citation type="submission" date="2018-02" db="EMBL/GenBank/DDBJ databases">
        <title>The genomes of Aspergillus section Nigri reveals drivers in fungal speciation.</title>
        <authorList>
            <consortium name="DOE Joint Genome Institute"/>
            <person name="Vesth T.C."/>
            <person name="Nybo J."/>
            <person name="Theobald S."/>
            <person name="Brandl J."/>
            <person name="Frisvad J.C."/>
            <person name="Nielsen K.F."/>
            <person name="Lyhne E.K."/>
            <person name="Kogle M.E."/>
            <person name="Kuo A."/>
            <person name="Riley R."/>
            <person name="Clum A."/>
            <person name="Nolan M."/>
            <person name="Lipzen A."/>
            <person name="Salamov A."/>
            <person name="Henrissat B."/>
            <person name="Wiebenga A."/>
            <person name="De vries R.P."/>
            <person name="Grigoriev I.V."/>
            <person name="Mortensen U.H."/>
            <person name="Andersen M.R."/>
            <person name="Baker S.E."/>
        </authorList>
    </citation>
    <scope>NUCLEOTIDE SEQUENCE [LARGE SCALE GENOMIC DNA]</scope>
    <source>
        <strain evidence="4 5">CBS 707.79</strain>
    </source>
</reference>
<dbReference type="Pfam" id="PF00501">
    <property type="entry name" value="AMP-binding"/>
    <property type="match status" value="1"/>
</dbReference>
<protein>
    <submittedName>
        <fullName evidence="4">Acetyl-CoA synthetase-like protein</fullName>
    </submittedName>
</protein>
<organism evidence="4 5">
    <name type="scientific">Aspergillus ellipticus CBS 707.79</name>
    <dbReference type="NCBI Taxonomy" id="1448320"/>
    <lineage>
        <taxon>Eukaryota</taxon>
        <taxon>Fungi</taxon>
        <taxon>Dikarya</taxon>
        <taxon>Ascomycota</taxon>
        <taxon>Pezizomycotina</taxon>
        <taxon>Eurotiomycetes</taxon>
        <taxon>Eurotiomycetidae</taxon>
        <taxon>Eurotiales</taxon>
        <taxon>Aspergillaceae</taxon>
        <taxon>Aspergillus</taxon>
        <taxon>Aspergillus subgen. Circumdati</taxon>
    </lineage>
</organism>
<dbReference type="Gene3D" id="3.30.300.30">
    <property type="match status" value="1"/>
</dbReference>
<keyword evidence="1" id="KW-0596">Phosphopantetheine</keyword>
<dbReference type="Gene3D" id="3.40.50.1820">
    <property type="entry name" value="alpha/beta hydrolase"/>
    <property type="match status" value="1"/>
</dbReference>
<dbReference type="InterPro" id="IPR029058">
    <property type="entry name" value="AB_hydrolase_fold"/>
</dbReference>
<gene>
    <name evidence="4" type="ORF">BO71DRAFT_337791</name>
</gene>
<dbReference type="InterPro" id="IPR009081">
    <property type="entry name" value="PP-bd_ACP"/>
</dbReference>
<evidence type="ECO:0000259" key="3">
    <source>
        <dbReference type="PROSITE" id="PS50075"/>
    </source>
</evidence>
<evidence type="ECO:0000313" key="4">
    <source>
        <dbReference type="EMBL" id="PYH88927.1"/>
    </source>
</evidence>
<dbReference type="STRING" id="1448320.A0A319D364"/>
<dbReference type="Gene3D" id="3.40.50.12780">
    <property type="entry name" value="N-terminal domain of ligase-like"/>
    <property type="match status" value="1"/>
</dbReference>
<keyword evidence="2" id="KW-0597">Phosphoprotein</keyword>
<dbReference type="InterPro" id="IPR000873">
    <property type="entry name" value="AMP-dep_synth/lig_dom"/>
</dbReference>
<dbReference type="InterPro" id="IPR001031">
    <property type="entry name" value="Thioesterase"/>
</dbReference>
<dbReference type="Pfam" id="PF00550">
    <property type="entry name" value="PP-binding"/>
    <property type="match status" value="1"/>
</dbReference>
<dbReference type="AlphaFoldDB" id="A0A319D364"/>
<dbReference type="OrthoDB" id="10253869at2759"/>
<dbReference type="InterPro" id="IPR045851">
    <property type="entry name" value="AMP-bd_C_sf"/>
</dbReference>
<dbReference type="Proteomes" id="UP000247810">
    <property type="component" value="Unassembled WGS sequence"/>
</dbReference>
<evidence type="ECO:0000256" key="2">
    <source>
        <dbReference type="ARBA" id="ARBA00022553"/>
    </source>
</evidence>
<dbReference type="GO" id="GO:0031957">
    <property type="term" value="F:very long-chain fatty acid-CoA ligase activity"/>
    <property type="evidence" value="ECO:0007669"/>
    <property type="project" value="TreeGrafter"/>
</dbReference>
<dbReference type="SUPFAM" id="SSF47336">
    <property type="entry name" value="ACP-like"/>
    <property type="match status" value="1"/>
</dbReference>
<accession>A0A319D364</accession>
<name>A0A319D364_9EURO</name>
<keyword evidence="5" id="KW-1185">Reference proteome</keyword>
<dbReference type="GO" id="GO:0006633">
    <property type="term" value="P:fatty acid biosynthetic process"/>
    <property type="evidence" value="ECO:0007669"/>
    <property type="project" value="TreeGrafter"/>
</dbReference>
<dbReference type="SUPFAM" id="SSF53474">
    <property type="entry name" value="alpha/beta-Hydrolases"/>
    <property type="match status" value="1"/>
</dbReference>
<dbReference type="PANTHER" id="PTHR24096:SF267">
    <property type="entry name" value="MALONATE--COA LIGASE ACSF3, MITOCHONDRIAL"/>
    <property type="match status" value="1"/>
</dbReference>
<dbReference type="Gene3D" id="1.10.1200.10">
    <property type="entry name" value="ACP-like"/>
    <property type="match status" value="1"/>
</dbReference>
<dbReference type="SUPFAM" id="SSF56801">
    <property type="entry name" value="Acetyl-CoA synthetase-like"/>
    <property type="match status" value="1"/>
</dbReference>
<dbReference type="InterPro" id="IPR042099">
    <property type="entry name" value="ANL_N_sf"/>
</dbReference>
<evidence type="ECO:0000256" key="1">
    <source>
        <dbReference type="ARBA" id="ARBA00022450"/>
    </source>
</evidence>